<organism evidence="2 3">
    <name type="scientific">Dissophora globulifera</name>
    <dbReference type="NCBI Taxonomy" id="979702"/>
    <lineage>
        <taxon>Eukaryota</taxon>
        <taxon>Fungi</taxon>
        <taxon>Fungi incertae sedis</taxon>
        <taxon>Mucoromycota</taxon>
        <taxon>Mortierellomycotina</taxon>
        <taxon>Mortierellomycetes</taxon>
        <taxon>Mortierellales</taxon>
        <taxon>Mortierellaceae</taxon>
        <taxon>Dissophora</taxon>
    </lineage>
</organism>
<feature type="compositionally biased region" description="Acidic residues" evidence="1">
    <location>
        <begin position="274"/>
        <end position="289"/>
    </location>
</feature>
<dbReference type="AlphaFoldDB" id="A0A9P6UJQ0"/>
<reference evidence="2" key="1">
    <citation type="journal article" date="2020" name="Fungal Divers.">
        <title>Resolving the Mortierellaceae phylogeny through synthesis of multi-gene phylogenetics and phylogenomics.</title>
        <authorList>
            <person name="Vandepol N."/>
            <person name="Liber J."/>
            <person name="Desiro A."/>
            <person name="Na H."/>
            <person name="Kennedy M."/>
            <person name="Barry K."/>
            <person name="Grigoriev I.V."/>
            <person name="Miller A.N."/>
            <person name="O'Donnell K."/>
            <person name="Stajich J.E."/>
            <person name="Bonito G."/>
        </authorList>
    </citation>
    <scope>NUCLEOTIDE SEQUENCE</scope>
    <source>
        <strain evidence="2">REB-010B</strain>
    </source>
</reference>
<sequence>MKKFATLKNSIHSQPAIRKDAGCNSAGHVSFHSVFGEGADSDNVQSVKPSCVQCEEKQQAMTLGEYDAAVGALPLCSACAYKGLPDASVSSWNPVTREIVIIMNHGAVIKERVAAVGVFIGKQVHMGFLKGSLATEMFATGDSVPRADPVASMRGRTGRTRKTGRGHVRDSSGDLPVNIPTPPCTPPRSPALRPRGQSTWQKQVSKPKGDGSDSVRSFGPTSAPTSSSQVPVGDEGARAEVQVQQDSGVDANSCLPEPKDDEETRHGESADFGDQGDSEGTEPEDDVDESQVLTLLHPLVSDMYNFRIIPMGKVEDAPAPVSISSSTSSLPMETSPTYPMKPKRCTRLPCYPIRQTNTTSNPALITPAPSTAASCSPSPSSSTCESDSDDNKVTMQVESLFLVNDSKHQGSGSGSSVMKAMSMSCISMPCSPLLGCRIVSTDLPSPPLLTLYSAAASAVASSMAALLPASVSCPISPSESPESLSEASSTALSPSSSTSSLVLLEDEAKNIPSTTKCCSLTLSALKTCTQIRTTDIVATAEERQATAADKEEEDEEEEIAPLMDQSIYAAGAITGSKFVRYVLGNGIAIVADILKREVSRHGDFVQLTRHIQHQLAEAGRDANPISAMFDTLAHPLLDTHRGEYPSFLEWQHPANNRSLDSPDSPPPTPVLKHITTTSLPSSGTDTTGVGGGGGVSRTSKGMSRPHIVLGRGDIGGIWADMEHDHNQTLSYQEHMELPLYSFADFVREHPEIGDENLERPLRSTVSAYYKEYVRYIGIQSNFSNNTVVTGIYHLKDLENHCCCSMDPRHRQNCGGKRHGGVAQPSASESSDESV</sequence>
<evidence type="ECO:0000256" key="1">
    <source>
        <dbReference type="SAM" id="MobiDB-lite"/>
    </source>
</evidence>
<dbReference type="OrthoDB" id="412005at2759"/>
<feature type="compositionally biased region" description="Pro residues" evidence="1">
    <location>
        <begin position="179"/>
        <end position="189"/>
    </location>
</feature>
<dbReference type="PANTHER" id="PTHR15192:SF8">
    <property type="entry name" value="FAD_NAD(P)-BINDING DOMAIN-CONTAINING PROTEIN"/>
    <property type="match status" value="1"/>
</dbReference>
<feature type="compositionally biased region" description="Polar residues" evidence="1">
    <location>
        <begin position="219"/>
        <end position="230"/>
    </location>
</feature>
<dbReference type="PANTHER" id="PTHR15192">
    <property type="entry name" value="PROTEIN CBG05349"/>
    <property type="match status" value="1"/>
</dbReference>
<feature type="region of interest" description="Disordered" evidence="1">
    <location>
        <begin position="813"/>
        <end position="834"/>
    </location>
</feature>
<evidence type="ECO:0000313" key="2">
    <source>
        <dbReference type="EMBL" id="KAG0305632.1"/>
    </source>
</evidence>
<accession>A0A9P6UJQ0</accession>
<keyword evidence="3" id="KW-1185">Reference proteome</keyword>
<feature type="region of interest" description="Disordered" evidence="1">
    <location>
        <begin position="320"/>
        <end position="341"/>
    </location>
</feature>
<evidence type="ECO:0000313" key="3">
    <source>
        <dbReference type="Proteomes" id="UP000738325"/>
    </source>
</evidence>
<comment type="caution">
    <text evidence="2">The sequence shown here is derived from an EMBL/GenBank/DDBJ whole genome shotgun (WGS) entry which is preliminary data.</text>
</comment>
<feature type="compositionally biased region" description="Basic residues" evidence="1">
    <location>
        <begin position="156"/>
        <end position="166"/>
    </location>
</feature>
<feature type="compositionally biased region" description="Low complexity" evidence="1">
    <location>
        <begin position="320"/>
        <end position="337"/>
    </location>
</feature>
<feature type="non-terminal residue" evidence="2">
    <location>
        <position position="1"/>
    </location>
</feature>
<proteinExistence type="predicted"/>
<gene>
    <name evidence="2" type="primary">OSGIN2</name>
    <name evidence="2" type="ORF">BGZ99_002004</name>
</gene>
<name>A0A9P6UJQ0_9FUNG</name>
<feature type="region of interest" description="Disordered" evidence="1">
    <location>
        <begin position="143"/>
        <end position="289"/>
    </location>
</feature>
<dbReference type="EMBL" id="JAAAIP010001558">
    <property type="protein sequence ID" value="KAG0305632.1"/>
    <property type="molecule type" value="Genomic_DNA"/>
</dbReference>
<protein>
    <submittedName>
        <fullName evidence="2">Oxidative stress-induced growth inhibitor 2</fullName>
    </submittedName>
</protein>
<dbReference type="Proteomes" id="UP000738325">
    <property type="component" value="Unassembled WGS sequence"/>
</dbReference>
<feature type="region of interest" description="Disordered" evidence="1">
    <location>
        <begin position="358"/>
        <end position="390"/>
    </location>
</feature>
<feature type="region of interest" description="Disordered" evidence="1">
    <location>
        <begin position="653"/>
        <end position="706"/>
    </location>
</feature>
<feature type="compositionally biased region" description="Low complexity" evidence="1">
    <location>
        <begin position="366"/>
        <end position="385"/>
    </location>
</feature>
<dbReference type="InterPro" id="IPR029731">
    <property type="entry name" value="OSGIN1/2"/>
</dbReference>